<gene>
    <name evidence="10" type="ORF">JOC77_002903</name>
</gene>
<keyword evidence="5 7" id="KW-1133">Transmembrane helix</keyword>
<evidence type="ECO:0000313" key="10">
    <source>
        <dbReference type="EMBL" id="MBM7693463.1"/>
    </source>
</evidence>
<dbReference type="Pfam" id="PF04239">
    <property type="entry name" value="DUF421"/>
    <property type="match status" value="1"/>
</dbReference>
<reference evidence="10 11" key="1">
    <citation type="submission" date="2021-01" db="EMBL/GenBank/DDBJ databases">
        <title>Genomic Encyclopedia of Type Strains, Phase IV (KMG-IV): sequencing the most valuable type-strain genomes for metagenomic binning, comparative biology and taxonomic classification.</title>
        <authorList>
            <person name="Goeker M."/>
        </authorList>
    </citation>
    <scope>NUCLEOTIDE SEQUENCE [LARGE SCALE GENOMIC DNA]</scope>
    <source>
        <strain evidence="10 11">DSM 105482</strain>
    </source>
</reference>
<dbReference type="Gene3D" id="3.30.240.20">
    <property type="entry name" value="bsu07140 like domains"/>
    <property type="match status" value="2"/>
</dbReference>
<dbReference type="Pfam" id="PF07870">
    <property type="entry name" value="DUF1657"/>
    <property type="match status" value="1"/>
</dbReference>
<dbReference type="RefSeq" id="WP_204544196.1">
    <property type="nucleotide sequence ID" value="NZ_JAFBFI010000012.1"/>
</dbReference>
<dbReference type="InterPro" id="IPR007353">
    <property type="entry name" value="DUF421"/>
</dbReference>
<evidence type="ECO:0000256" key="4">
    <source>
        <dbReference type="ARBA" id="ARBA00022692"/>
    </source>
</evidence>
<dbReference type="InterPro" id="IPR023090">
    <property type="entry name" value="UPF0702_alpha/beta_dom_sf"/>
</dbReference>
<protein>
    <submittedName>
        <fullName evidence="10">Uncharacterized membrane protein YcaP (DUF421 family)</fullName>
    </submittedName>
</protein>
<name>A0ABS2QJY5_9BACI</name>
<dbReference type="InterPro" id="IPR012452">
    <property type="entry name" value="DUF1657"/>
</dbReference>
<comment type="caution">
    <text evidence="10">The sequence shown here is derived from an EMBL/GenBank/DDBJ whole genome shotgun (WGS) entry which is preliminary data.</text>
</comment>
<dbReference type="EMBL" id="JAFBFI010000012">
    <property type="protein sequence ID" value="MBM7693463.1"/>
    <property type="molecule type" value="Genomic_DNA"/>
</dbReference>
<dbReference type="InterPro" id="IPR048454">
    <property type="entry name" value="YetF_N"/>
</dbReference>
<evidence type="ECO:0000256" key="6">
    <source>
        <dbReference type="ARBA" id="ARBA00023136"/>
    </source>
</evidence>
<organism evidence="10 11">
    <name type="scientific">Peribacillus deserti</name>
    <dbReference type="NCBI Taxonomy" id="673318"/>
    <lineage>
        <taxon>Bacteria</taxon>
        <taxon>Bacillati</taxon>
        <taxon>Bacillota</taxon>
        <taxon>Bacilli</taxon>
        <taxon>Bacillales</taxon>
        <taxon>Bacillaceae</taxon>
        <taxon>Peribacillus</taxon>
    </lineage>
</organism>
<comment type="similarity">
    <text evidence="2">Belongs to the UPF0702 family.</text>
</comment>
<dbReference type="Proteomes" id="UP000823486">
    <property type="component" value="Unassembled WGS sequence"/>
</dbReference>
<keyword evidence="6 7" id="KW-0472">Membrane</keyword>
<keyword evidence="11" id="KW-1185">Reference proteome</keyword>
<evidence type="ECO:0000256" key="2">
    <source>
        <dbReference type="ARBA" id="ARBA00006448"/>
    </source>
</evidence>
<evidence type="ECO:0000256" key="7">
    <source>
        <dbReference type="SAM" id="Phobius"/>
    </source>
</evidence>
<feature type="domain" description="YetF C-terminal" evidence="8">
    <location>
        <begin position="81"/>
        <end position="212"/>
    </location>
</feature>
<feature type="domain" description="YetF-like N-terminal transmembrane" evidence="9">
    <location>
        <begin position="6"/>
        <end position="78"/>
    </location>
</feature>
<sequence>MTVFDVMYRSLIFIVILFIITKILGKKHISQLSLFEYITGITLGDIAGEVIMSKDMHIMHGITGLLVFSAVSYFSDYLTLKNRKLREIIEGKDTIIIQDGKILEEGLKKEKYSVEDLESLLRDKGIFKVKDVEYALLEPKGKLSVLLKKENQPLTAKDLGLNMPNEKEPQTVIMDGQIVYEALRKSGKNLEWLKTELEKLGTTIDQVFFAQIDTYGELSADLYQDQISIPNQNERQLLLAVIKRTQAELEMLSLQTEEPETQKIYSLNADKMKAIQIKIEPYLRE</sequence>
<evidence type="ECO:0000259" key="8">
    <source>
        <dbReference type="Pfam" id="PF04239"/>
    </source>
</evidence>
<feature type="transmembrane region" description="Helical" evidence="7">
    <location>
        <begin position="6"/>
        <end position="25"/>
    </location>
</feature>
<dbReference type="Pfam" id="PF20730">
    <property type="entry name" value="YetF_N"/>
    <property type="match status" value="1"/>
</dbReference>
<evidence type="ECO:0000256" key="3">
    <source>
        <dbReference type="ARBA" id="ARBA00022475"/>
    </source>
</evidence>
<dbReference type="PANTHER" id="PTHR34582">
    <property type="entry name" value="UPF0702 TRANSMEMBRANE PROTEIN YCAP"/>
    <property type="match status" value="1"/>
</dbReference>
<feature type="transmembrane region" description="Helical" evidence="7">
    <location>
        <begin position="58"/>
        <end position="78"/>
    </location>
</feature>
<keyword evidence="4 7" id="KW-0812">Transmembrane</keyword>
<proteinExistence type="inferred from homology"/>
<dbReference type="PANTHER" id="PTHR34582:SF7">
    <property type="entry name" value="UPF0702 TRANSMEMBRANE PROTEIN YDFS"/>
    <property type="match status" value="1"/>
</dbReference>
<evidence type="ECO:0000256" key="1">
    <source>
        <dbReference type="ARBA" id="ARBA00004651"/>
    </source>
</evidence>
<evidence type="ECO:0000313" key="11">
    <source>
        <dbReference type="Proteomes" id="UP000823486"/>
    </source>
</evidence>
<evidence type="ECO:0000259" key="9">
    <source>
        <dbReference type="Pfam" id="PF20730"/>
    </source>
</evidence>
<keyword evidence="3" id="KW-1003">Cell membrane</keyword>
<comment type="subcellular location">
    <subcellularLocation>
        <location evidence="1">Cell membrane</location>
        <topology evidence="1">Multi-pass membrane protein</topology>
    </subcellularLocation>
</comment>
<evidence type="ECO:0000256" key="5">
    <source>
        <dbReference type="ARBA" id="ARBA00022989"/>
    </source>
</evidence>
<accession>A0ABS2QJY5</accession>